<dbReference type="Pfam" id="PF26595">
    <property type="entry name" value="A_ENA"/>
    <property type="match status" value="1"/>
</dbReference>
<evidence type="ECO:0000313" key="1">
    <source>
        <dbReference type="EMBL" id="MPQ44938.1"/>
    </source>
</evidence>
<sequence>MKINFEKSIKISGNSAKNLIYMCPSKEYIFFSQENSKNIIGLNRKIQNEIKITTEAFLGPLSFDVKEEYFWAVSLEELPKIYKINLKGETILKLDIHNIIPDNYIMNEIKPIIISSLTINNDSNEILISIKGTNHIYILDKLGEFKKAILDLQIEEITDMKLLDDKLFINCKNKIYLFNNNFKNLSNGNMEFLDEVDIKYSEINSFIVTKINNNLYKILFLLFFRNAKHLCSGELIIEKVIDTVNSITLPNNTTLPNSSVSGIPLNTQSIPNIPQSDITEEYNIYKVIELIAKEEAALVDLISTQGKTLKNVMQNNNNIDELILINKSLNSFLDKMIKVEIGLTNKLKEAEKIAEKIIHD</sequence>
<organism evidence="1 2">
    <name type="scientific">Clostridium tarantellae</name>
    <dbReference type="NCBI Taxonomy" id="39493"/>
    <lineage>
        <taxon>Bacteria</taxon>
        <taxon>Bacillati</taxon>
        <taxon>Bacillota</taxon>
        <taxon>Clostridia</taxon>
        <taxon>Eubacteriales</taxon>
        <taxon>Clostridiaceae</taxon>
        <taxon>Clostridium</taxon>
    </lineage>
</organism>
<name>A0A6I1MR50_9CLOT</name>
<evidence type="ECO:0000313" key="2">
    <source>
        <dbReference type="Proteomes" id="UP000430345"/>
    </source>
</evidence>
<reference evidence="1 2" key="1">
    <citation type="submission" date="2019-10" db="EMBL/GenBank/DDBJ databases">
        <title>The Genome Sequence of Clostridium tarantellae Isolated from Fish Brain.</title>
        <authorList>
            <person name="Bano L."/>
            <person name="Kiel M."/>
            <person name="Sales G."/>
            <person name="Doxey A.C."/>
            <person name="Mansfield M.J."/>
            <person name="Schiavone M."/>
            <person name="Rossetto O."/>
            <person name="Pirazzini M."/>
            <person name="Dobrindt U."/>
            <person name="Montecucco C."/>
        </authorList>
    </citation>
    <scope>NUCLEOTIDE SEQUENCE [LARGE SCALE GENOMIC DNA]</scope>
    <source>
        <strain evidence="1 2">DSM 3997</strain>
    </source>
</reference>
<accession>A0A6I1MR50</accession>
<dbReference type="Proteomes" id="UP000430345">
    <property type="component" value="Unassembled WGS sequence"/>
</dbReference>
<dbReference type="SUPFAM" id="SSF63825">
    <property type="entry name" value="YWTD domain"/>
    <property type="match status" value="1"/>
</dbReference>
<gene>
    <name evidence="1" type="ORF">GBZ86_14505</name>
</gene>
<dbReference type="InterPro" id="IPR058705">
    <property type="entry name" value="A_ENA"/>
</dbReference>
<comment type="caution">
    <text evidence="1">The sequence shown here is derived from an EMBL/GenBank/DDBJ whole genome shotgun (WGS) entry which is preliminary data.</text>
</comment>
<dbReference type="EMBL" id="WHJC01000365">
    <property type="protein sequence ID" value="MPQ44938.1"/>
    <property type="molecule type" value="Genomic_DNA"/>
</dbReference>
<proteinExistence type="predicted"/>
<dbReference type="AlphaFoldDB" id="A0A6I1MR50"/>
<protein>
    <submittedName>
        <fullName evidence="1">Uncharacterized protein</fullName>
    </submittedName>
</protein>
<dbReference type="RefSeq" id="WP_152891820.1">
    <property type="nucleotide sequence ID" value="NZ_WHJC01000365.1"/>
</dbReference>
<keyword evidence="2" id="KW-1185">Reference proteome</keyword>